<keyword evidence="3" id="KW-1185">Reference proteome</keyword>
<accession>Q1LJS6</accession>
<sequence length="403" mass="44573">MKSDLEECHEHRGNSEVQQLHEMAPKILISTTVPETFATILRGQPGYLASRFQVTLATSPADMLAKVETAEGLRVLSVPMARGINPLGDIKSIVRMIQVLREVRPQLVHSYTPKAGLVTMLAAWLCRVPVRVHTFTGLIFPTAHGIKQRILIWVDRLICFCSTRIVPEGLGVKRDLEKFGITRKPLCVIGSGNIAGVDTSYFSPALSGIAAGASDLKVKLAIEDRDFVFCFVGRLNRDKGVAELVSAFSVLPKNAILILVGAIDETAPVDENTLEMIASDQRIHHLGFMDDIRPALMLADVLVLPSYREGFPNVILQAGSMELPVIATDINGCNEVIEDGFNGWLVPPRDAVSLGRVMKSAMESPLSVLREMGVRARARIHERFERSQHWDRMIEFYSKLLNT</sequence>
<dbReference type="InterPro" id="IPR028098">
    <property type="entry name" value="Glyco_trans_4-like_N"/>
</dbReference>
<evidence type="ECO:0000259" key="1">
    <source>
        <dbReference type="Pfam" id="PF13579"/>
    </source>
</evidence>
<dbReference type="PANTHER" id="PTHR12526">
    <property type="entry name" value="GLYCOSYLTRANSFERASE"/>
    <property type="match status" value="1"/>
</dbReference>
<dbReference type="HOGENOM" id="CLU_009583_8_0_4"/>
<dbReference type="STRING" id="266264.Rmet_2727"/>
<dbReference type="Proteomes" id="UP000002429">
    <property type="component" value="Chromosome"/>
</dbReference>
<organism evidence="2 3">
    <name type="scientific">Cupriavidus metallidurans (strain ATCC 43123 / DSM 2839 / NBRC 102507 / CH34)</name>
    <name type="common">Ralstonia metallidurans</name>
    <dbReference type="NCBI Taxonomy" id="266264"/>
    <lineage>
        <taxon>Bacteria</taxon>
        <taxon>Pseudomonadati</taxon>
        <taxon>Pseudomonadota</taxon>
        <taxon>Betaproteobacteria</taxon>
        <taxon>Burkholderiales</taxon>
        <taxon>Burkholderiaceae</taxon>
        <taxon>Cupriavidus</taxon>
    </lineage>
</organism>
<dbReference type="SUPFAM" id="SSF53756">
    <property type="entry name" value="UDP-Glycosyltransferase/glycogen phosphorylase"/>
    <property type="match status" value="1"/>
</dbReference>
<dbReference type="AlphaFoldDB" id="Q1LJS6"/>
<gene>
    <name evidence="2" type="ordered locus">Rmet_2727</name>
</gene>
<dbReference type="RefSeq" id="WP_011517300.1">
    <property type="nucleotide sequence ID" value="NC_007973.1"/>
</dbReference>
<dbReference type="Pfam" id="PF13579">
    <property type="entry name" value="Glyco_trans_4_4"/>
    <property type="match status" value="1"/>
</dbReference>
<dbReference type="Pfam" id="PF13692">
    <property type="entry name" value="Glyco_trans_1_4"/>
    <property type="match status" value="1"/>
</dbReference>
<protein>
    <submittedName>
        <fullName evidence="2">Glycosyl transferase, group 1</fullName>
    </submittedName>
</protein>
<name>Q1LJS6_CUPMC</name>
<dbReference type="CDD" id="cd03808">
    <property type="entry name" value="GT4_CapM-like"/>
    <property type="match status" value="1"/>
</dbReference>
<dbReference type="eggNOG" id="COG0438">
    <property type="taxonomic scope" value="Bacteria"/>
</dbReference>
<proteinExistence type="predicted"/>
<evidence type="ECO:0000313" key="3">
    <source>
        <dbReference type="Proteomes" id="UP000002429"/>
    </source>
</evidence>
<dbReference type="CAZy" id="GT4">
    <property type="family name" value="Glycosyltransferase Family 4"/>
</dbReference>
<reference evidence="3" key="1">
    <citation type="journal article" date="2010" name="PLoS ONE">
        <title>The complete genome sequence of Cupriavidus metallidurans strain CH34, a master survivalist in harsh and anthropogenic environments.</title>
        <authorList>
            <person name="Janssen P.J."/>
            <person name="Van Houdt R."/>
            <person name="Moors H."/>
            <person name="Monsieurs P."/>
            <person name="Morin N."/>
            <person name="Michaux A."/>
            <person name="Benotmane M.A."/>
            <person name="Leys N."/>
            <person name="Vallaeys T."/>
            <person name="Lapidus A."/>
            <person name="Monchy S."/>
            <person name="Medigue C."/>
            <person name="Taghavi S."/>
            <person name="McCorkle S."/>
            <person name="Dunn J."/>
            <person name="van der Lelie D."/>
            <person name="Mergeay M."/>
        </authorList>
    </citation>
    <scope>NUCLEOTIDE SEQUENCE [LARGE SCALE GENOMIC DNA]</scope>
    <source>
        <strain evidence="3">ATCC 43123 / DSM 2839 / NBRC 102507 / CH34</strain>
    </source>
</reference>
<dbReference type="GO" id="GO:0016757">
    <property type="term" value="F:glycosyltransferase activity"/>
    <property type="evidence" value="ECO:0007669"/>
    <property type="project" value="UniProtKB-ARBA"/>
</dbReference>
<dbReference type="KEGG" id="rme:Rmet_2727"/>
<feature type="domain" description="Glycosyltransferase subfamily 4-like N-terminal" evidence="1">
    <location>
        <begin position="49"/>
        <end position="191"/>
    </location>
</feature>
<keyword evidence="2" id="KW-0808">Transferase</keyword>
<evidence type="ECO:0000313" key="2">
    <source>
        <dbReference type="EMBL" id="ABF09600.1"/>
    </source>
</evidence>
<dbReference type="EMBL" id="CP000352">
    <property type="protein sequence ID" value="ABF09600.1"/>
    <property type="molecule type" value="Genomic_DNA"/>
</dbReference>
<dbReference type="Gene3D" id="3.40.50.2000">
    <property type="entry name" value="Glycogen Phosphorylase B"/>
    <property type="match status" value="2"/>
</dbReference>